<accession>A0AB34JMH4</accession>
<keyword evidence="2 4" id="KW-0863">Zinc-finger</keyword>
<name>A0AB34JMH4_PRYPA</name>
<protein>
    <recommendedName>
        <fullName evidence="6">PHD-type domain-containing protein</fullName>
    </recommendedName>
</protein>
<dbReference type="PROSITE" id="PS50016">
    <property type="entry name" value="ZF_PHD_2"/>
    <property type="match status" value="1"/>
</dbReference>
<evidence type="ECO:0000313" key="8">
    <source>
        <dbReference type="Proteomes" id="UP001515480"/>
    </source>
</evidence>
<evidence type="ECO:0000256" key="5">
    <source>
        <dbReference type="SAM" id="MobiDB-lite"/>
    </source>
</evidence>
<dbReference type="SMART" id="SM00249">
    <property type="entry name" value="PHD"/>
    <property type="match status" value="1"/>
</dbReference>
<feature type="region of interest" description="Disordered" evidence="5">
    <location>
        <begin position="229"/>
        <end position="253"/>
    </location>
</feature>
<organism evidence="7 8">
    <name type="scientific">Prymnesium parvum</name>
    <name type="common">Toxic golden alga</name>
    <dbReference type="NCBI Taxonomy" id="97485"/>
    <lineage>
        <taxon>Eukaryota</taxon>
        <taxon>Haptista</taxon>
        <taxon>Haptophyta</taxon>
        <taxon>Prymnesiophyceae</taxon>
        <taxon>Prymnesiales</taxon>
        <taxon>Prymnesiaceae</taxon>
        <taxon>Prymnesium</taxon>
    </lineage>
</organism>
<dbReference type="InterPro" id="IPR013083">
    <property type="entry name" value="Znf_RING/FYVE/PHD"/>
</dbReference>
<reference evidence="7 8" key="1">
    <citation type="journal article" date="2024" name="Science">
        <title>Giant polyketide synthase enzymes in the biosynthesis of giant marine polyether toxins.</title>
        <authorList>
            <person name="Fallon T.R."/>
            <person name="Shende V.V."/>
            <person name="Wierzbicki I.H."/>
            <person name="Pendleton A.L."/>
            <person name="Watervoot N.F."/>
            <person name="Auber R.P."/>
            <person name="Gonzalez D.J."/>
            <person name="Wisecaver J.H."/>
            <person name="Moore B.S."/>
        </authorList>
    </citation>
    <scope>NUCLEOTIDE SEQUENCE [LARGE SCALE GENOMIC DNA]</scope>
    <source>
        <strain evidence="7 8">12B1</strain>
    </source>
</reference>
<dbReference type="Proteomes" id="UP001515480">
    <property type="component" value="Unassembled WGS sequence"/>
</dbReference>
<proteinExistence type="predicted"/>
<dbReference type="AlphaFoldDB" id="A0AB34JMH4"/>
<sequence>MAMKRPAEFAVGDGVLVDGVAAVVSMETATQVLVHIEERADDEWIPKKSARLVKAGAAEGDSVALTSRQVETEDADGSREEDDECFVCGNGGKLTCCDVCPRVYHLRCLPAVDVEKLRQPSRNHQKSTDEDWWCPRCRRISRLTFCMYGILGQMRGTEPSDVWETASQLFEFMSDPQHDRMWGSLREAGTAMLAEMGGSSSHWESRGGEILLSAGDPLETRSRLDATAWQGYMEEEGEGEGGDAQSDARQRRK</sequence>
<comment type="caution">
    <text evidence="7">The sequence shown here is derived from an EMBL/GenBank/DDBJ whole genome shotgun (WGS) entry which is preliminary data.</text>
</comment>
<dbReference type="PROSITE" id="PS01359">
    <property type="entry name" value="ZF_PHD_1"/>
    <property type="match status" value="1"/>
</dbReference>
<dbReference type="PANTHER" id="PTHR46508">
    <property type="entry name" value="PHD FINGER FAMILY PROTEIN"/>
    <property type="match status" value="1"/>
</dbReference>
<dbReference type="EMBL" id="JBGBPQ010000006">
    <property type="protein sequence ID" value="KAL1523275.1"/>
    <property type="molecule type" value="Genomic_DNA"/>
</dbReference>
<dbReference type="SUPFAM" id="SSF57903">
    <property type="entry name" value="FYVE/PHD zinc finger"/>
    <property type="match status" value="1"/>
</dbReference>
<keyword evidence="8" id="KW-1185">Reference proteome</keyword>
<dbReference type="Gene3D" id="3.30.40.10">
    <property type="entry name" value="Zinc/RING finger domain, C3HC4 (zinc finger)"/>
    <property type="match status" value="1"/>
</dbReference>
<dbReference type="InterPro" id="IPR001965">
    <property type="entry name" value="Znf_PHD"/>
</dbReference>
<dbReference type="PANTHER" id="PTHR46508:SF3">
    <property type="entry name" value="ACYL-COA N-ACYLTRANSFERASE WITH RING_FYVE_PHD-TYPE ZINC FINGER PROTEIN"/>
    <property type="match status" value="1"/>
</dbReference>
<evidence type="ECO:0000256" key="3">
    <source>
        <dbReference type="ARBA" id="ARBA00022833"/>
    </source>
</evidence>
<evidence type="ECO:0000256" key="2">
    <source>
        <dbReference type="ARBA" id="ARBA00022771"/>
    </source>
</evidence>
<gene>
    <name evidence="7" type="ORF">AB1Y20_018225</name>
</gene>
<dbReference type="InterPro" id="IPR011011">
    <property type="entry name" value="Znf_FYVE_PHD"/>
</dbReference>
<keyword evidence="3" id="KW-0862">Zinc</keyword>
<evidence type="ECO:0000313" key="7">
    <source>
        <dbReference type="EMBL" id="KAL1523275.1"/>
    </source>
</evidence>
<dbReference type="GO" id="GO:0008270">
    <property type="term" value="F:zinc ion binding"/>
    <property type="evidence" value="ECO:0007669"/>
    <property type="project" value="UniProtKB-KW"/>
</dbReference>
<evidence type="ECO:0000256" key="4">
    <source>
        <dbReference type="PROSITE-ProRule" id="PRU00146"/>
    </source>
</evidence>
<dbReference type="InterPro" id="IPR019787">
    <property type="entry name" value="Znf_PHD-finger"/>
</dbReference>
<evidence type="ECO:0000259" key="6">
    <source>
        <dbReference type="PROSITE" id="PS50016"/>
    </source>
</evidence>
<dbReference type="InterPro" id="IPR019786">
    <property type="entry name" value="Zinc_finger_PHD-type_CS"/>
</dbReference>
<evidence type="ECO:0000256" key="1">
    <source>
        <dbReference type="ARBA" id="ARBA00022723"/>
    </source>
</evidence>
<feature type="domain" description="PHD-type" evidence="6">
    <location>
        <begin position="82"/>
        <end position="140"/>
    </location>
</feature>
<keyword evidence="1" id="KW-0479">Metal-binding</keyword>